<reference evidence="1 2" key="1">
    <citation type="journal article" date="2019" name="Commun. Biol.">
        <title>The bagworm genome reveals a unique fibroin gene that provides high tensile strength.</title>
        <authorList>
            <person name="Kono N."/>
            <person name="Nakamura H."/>
            <person name="Ohtoshi R."/>
            <person name="Tomita M."/>
            <person name="Numata K."/>
            <person name="Arakawa K."/>
        </authorList>
    </citation>
    <scope>NUCLEOTIDE SEQUENCE [LARGE SCALE GENOMIC DNA]</scope>
</reference>
<organism evidence="1 2">
    <name type="scientific">Eumeta variegata</name>
    <name type="common">Bagworm moth</name>
    <name type="synonym">Eumeta japonica</name>
    <dbReference type="NCBI Taxonomy" id="151549"/>
    <lineage>
        <taxon>Eukaryota</taxon>
        <taxon>Metazoa</taxon>
        <taxon>Ecdysozoa</taxon>
        <taxon>Arthropoda</taxon>
        <taxon>Hexapoda</taxon>
        <taxon>Insecta</taxon>
        <taxon>Pterygota</taxon>
        <taxon>Neoptera</taxon>
        <taxon>Endopterygota</taxon>
        <taxon>Lepidoptera</taxon>
        <taxon>Glossata</taxon>
        <taxon>Ditrysia</taxon>
        <taxon>Tineoidea</taxon>
        <taxon>Psychidae</taxon>
        <taxon>Oiketicinae</taxon>
        <taxon>Eumeta</taxon>
    </lineage>
</organism>
<dbReference type="EMBL" id="BGZK01003137">
    <property type="protein sequence ID" value="GBP98404.1"/>
    <property type="molecule type" value="Genomic_DNA"/>
</dbReference>
<evidence type="ECO:0000313" key="1">
    <source>
        <dbReference type="EMBL" id="GBP98404.1"/>
    </source>
</evidence>
<keyword evidence="2" id="KW-1185">Reference proteome</keyword>
<accession>A0A4C2AH70</accession>
<comment type="caution">
    <text evidence="1">The sequence shown here is derived from an EMBL/GenBank/DDBJ whole genome shotgun (WGS) entry which is preliminary data.</text>
</comment>
<name>A0A4C2AH70_EUMVA</name>
<dbReference type="AlphaFoldDB" id="A0A4C2AH70"/>
<proteinExistence type="predicted"/>
<evidence type="ECO:0000313" key="2">
    <source>
        <dbReference type="Proteomes" id="UP000299102"/>
    </source>
</evidence>
<dbReference type="Proteomes" id="UP000299102">
    <property type="component" value="Unassembled WGS sequence"/>
</dbReference>
<protein>
    <submittedName>
        <fullName evidence="1">Uncharacterized protein</fullName>
    </submittedName>
</protein>
<sequence>MRTFADKPGSRVTRTSISTVHRPRDTVILKFICSIRFLPYKRKAVNTWWPDLVFGCWSSLYLRGHVSLGNEEQCPDDSPNSPT</sequence>
<gene>
    <name evidence="1" type="ORF">EVAR_72777_1</name>
</gene>